<feature type="compositionally biased region" description="Low complexity" evidence="2">
    <location>
        <begin position="289"/>
        <end position="310"/>
    </location>
</feature>
<feature type="compositionally biased region" description="Low complexity" evidence="2">
    <location>
        <begin position="203"/>
        <end position="212"/>
    </location>
</feature>
<feature type="compositionally biased region" description="Low complexity" evidence="2">
    <location>
        <begin position="263"/>
        <end position="279"/>
    </location>
</feature>
<keyword evidence="1" id="KW-0175">Coiled coil</keyword>
<dbReference type="EMBL" id="CAJNNW010027727">
    <property type="protein sequence ID" value="CAE8692859.1"/>
    <property type="molecule type" value="Genomic_DNA"/>
</dbReference>
<feature type="non-terminal residue" evidence="3">
    <location>
        <position position="1"/>
    </location>
</feature>
<feature type="region of interest" description="Disordered" evidence="2">
    <location>
        <begin position="203"/>
        <end position="388"/>
    </location>
</feature>
<protein>
    <submittedName>
        <fullName evidence="3">Uncharacterized protein</fullName>
    </submittedName>
</protein>
<accession>A0A813K552</accession>
<dbReference type="Proteomes" id="UP000626109">
    <property type="component" value="Unassembled WGS sequence"/>
</dbReference>
<name>A0A813K552_POLGL</name>
<evidence type="ECO:0000256" key="1">
    <source>
        <dbReference type="SAM" id="Coils"/>
    </source>
</evidence>
<comment type="caution">
    <text evidence="3">The sequence shown here is derived from an EMBL/GenBank/DDBJ whole genome shotgun (WGS) entry which is preliminary data.</text>
</comment>
<evidence type="ECO:0000313" key="3">
    <source>
        <dbReference type="EMBL" id="CAE8692859.1"/>
    </source>
</evidence>
<reference evidence="3" key="1">
    <citation type="submission" date="2021-02" db="EMBL/GenBank/DDBJ databases">
        <authorList>
            <person name="Dougan E. K."/>
            <person name="Rhodes N."/>
            <person name="Thang M."/>
            <person name="Chan C."/>
        </authorList>
    </citation>
    <scope>NUCLEOTIDE SEQUENCE</scope>
</reference>
<feature type="coiled-coil region" evidence="1">
    <location>
        <begin position="119"/>
        <end position="182"/>
    </location>
</feature>
<dbReference type="AlphaFoldDB" id="A0A813K552"/>
<evidence type="ECO:0000313" key="4">
    <source>
        <dbReference type="Proteomes" id="UP000626109"/>
    </source>
</evidence>
<organism evidence="3 4">
    <name type="scientific">Polarella glacialis</name>
    <name type="common">Dinoflagellate</name>
    <dbReference type="NCBI Taxonomy" id="89957"/>
    <lineage>
        <taxon>Eukaryota</taxon>
        <taxon>Sar</taxon>
        <taxon>Alveolata</taxon>
        <taxon>Dinophyceae</taxon>
        <taxon>Suessiales</taxon>
        <taxon>Suessiaceae</taxon>
        <taxon>Polarella</taxon>
    </lineage>
</organism>
<gene>
    <name evidence="3" type="ORF">PGLA2088_LOCUS28076</name>
</gene>
<proteinExistence type="predicted"/>
<sequence>APHVARALHAQLLLLQSSDELLTWAEELGRQHALWANQKELILADCEASRAASWQVSCQQQAWLAPLPGLFQQAQANTLGQLGFAAGDAKQALRAEKNAAWRQQEELDEALRWRQRLDRCRLSRQREQLREEQERLEREGRERLRQEHVRLERERARNDRRQAALAREHEKLIAQLELERERRLPHRKIVSVQTEPLATRAAAAAGARGAQASDGGYSEDGFDSLGSGEDYEDDFDAEDDDEDDEDEDDEDSQQSAPLLAGTSLSRSASSRSSARSVASDGKAGSRAWSSVGSRSPSISRSPSSSGSVKRPSPKKAVVRPAASLRRVARPPPSEPSSLEESIPGVEAQSAGTALGRSSGIDESIASGSGRSGSGRSGGVSESIPSLSG</sequence>
<evidence type="ECO:0000256" key="2">
    <source>
        <dbReference type="SAM" id="MobiDB-lite"/>
    </source>
</evidence>
<feature type="compositionally biased region" description="Acidic residues" evidence="2">
    <location>
        <begin position="229"/>
        <end position="252"/>
    </location>
</feature>